<feature type="domain" description="Glycosyl hydrolase family 92" evidence="2">
    <location>
        <begin position="370"/>
        <end position="818"/>
    </location>
</feature>
<protein>
    <recommendedName>
        <fullName evidence="6">Glycoside hydrolase family 92 protein</fullName>
    </recommendedName>
</protein>
<evidence type="ECO:0000313" key="5">
    <source>
        <dbReference type="Proteomes" id="UP000541558"/>
    </source>
</evidence>
<dbReference type="InterPro" id="IPR012939">
    <property type="entry name" value="Glyco_hydro_92"/>
</dbReference>
<dbReference type="PANTHER" id="PTHR12143">
    <property type="entry name" value="PEPTIDE N-GLYCANASE PNGASE -RELATED"/>
    <property type="match status" value="1"/>
</dbReference>
<dbReference type="Pfam" id="PF07971">
    <property type="entry name" value="Glyco_hydro_92"/>
    <property type="match status" value="1"/>
</dbReference>
<dbReference type="EMBL" id="JAACJK010000057">
    <property type="protein sequence ID" value="KAF5337349.1"/>
    <property type="molecule type" value="Genomic_DNA"/>
</dbReference>
<evidence type="ECO:0000256" key="1">
    <source>
        <dbReference type="SAM" id="SignalP"/>
    </source>
</evidence>
<comment type="caution">
    <text evidence="4">The sequence shown here is derived from an EMBL/GenBank/DDBJ whole genome shotgun (WGS) entry which is preliminary data.</text>
</comment>
<dbReference type="GO" id="GO:0000224">
    <property type="term" value="F:peptide-N4-(N-acetyl-beta-glucosaminyl)asparagine amidase activity"/>
    <property type="evidence" value="ECO:0007669"/>
    <property type="project" value="TreeGrafter"/>
</dbReference>
<proteinExistence type="predicted"/>
<dbReference type="AlphaFoldDB" id="A0A8H5FHU2"/>
<dbReference type="Gene3D" id="1.20.1050.60">
    <property type="entry name" value="alpha-1,2-mannosidase"/>
    <property type="match status" value="1"/>
</dbReference>
<dbReference type="GO" id="GO:0005829">
    <property type="term" value="C:cytosol"/>
    <property type="evidence" value="ECO:0007669"/>
    <property type="project" value="TreeGrafter"/>
</dbReference>
<accession>A0A8H5FHU2</accession>
<dbReference type="Gene3D" id="2.70.98.10">
    <property type="match status" value="1"/>
</dbReference>
<dbReference type="Gene3D" id="1.20.1610.10">
    <property type="entry name" value="alpha-1,2-mannosidases domains"/>
    <property type="match status" value="1"/>
</dbReference>
<dbReference type="OrthoDB" id="449263at2759"/>
<evidence type="ECO:0008006" key="6">
    <source>
        <dbReference type="Google" id="ProtNLM"/>
    </source>
</evidence>
<dbReference type="NCBIfam" id="TIGR01180">
    <property type="entry name" value="aman2_put"/>
    <property type="match status" value="1"/>
</dbReference>
<feature type="signal peptide" evidence="1">
    <location>
        <begin position="1"/>
        <end position="23"/>
    </location>
</feature>
<keyword evidence="1" id="KW-0732">Signal</keyword>
<dbReference type="GO" id="GO:0030246">
    <property type="term" value="F:carbohydrate binding"/>
    <property type="evidence" value="ECO:0007669"/>
    <property type="project" value="InterPro"/>
</dbReference>
<dbReference type="GO" id="GO:0005634">
    <property type="term" value="C:nucleus"/>
    <property type="evidence" value="ECO:0007669"/>
    <property type="project" value="TreeGrafter"/>
</dbReference>
<evidence type="ECO:0000313" key="4">
    <source>
        <dbReference type="EMBL" id="KAF5337349.1"/>
    </source>
</evidence>
<dbReference type="Gene3D" id="3.30.2080.10">
    <property type="entry name" value="GH92 mannosidase domain"/>
    <property type="match status" value="1"/>
</dbReference>
<gene>
    <name evidence="4" type="ORF">D9611_002855</name>
</gene>
<sequence length="867" mass="95922">MVGTLRRSFLLCFVTCIPALSLAKTKAPHGFNEPRSDALDSVNLYIGTTGTEPNKAGGMIPSVSPPFGMTRWVAQTQVSYVSATPYNASWVLEGAEEENNKVHGFMGTRQPAIWMGESGSVAVVPGVGFEREDGTVDLSSVKASFHERGLRVVGSENAGELDYGRQEVVSPSYYNVLVDDGTGDEGKILSEMSATSRVGHLRFTFSPKSGAHSRPRPYILVEAARPSIITSTPSNVTYPEGHVHINTSPKSPFEICGYSTERQDSIITPVSGQDAANQFKGYFCARFGFQATDSLVYGTIQNGSVVLGGREAAGPVLSAFVFLPEGKEGQVNVRVGTSFISIEQARANIEAEIPNINETTEPLSDHRQVGTLEWTAGRVRSQWAQFAERVSIEVGGEDDYEAQVMKEVFWTGIAHSLQYPSEQSEHGRYWSGYDAKVHEGESYTGYSIWDTYRAIWALQIMLVPEHIPGMVRSMLQDFQQSGWLPMWKNVVETNIMVGTHADSLIAEAVLKGIPLSAAEREIAWDAVWKDATVPPERDWELKYDDREEHVDYEVRAGLSSVYNVDGKGWVADDIHSESASRTLDYAYDDYAACVLARELSKPDNVTKFLHDRAMHAPFTLFNEATGFMEARNADGSWAGEDKGWTEGDKWAYSFDVVHNVPELIDRRGGKVKFVQSLEEHFEGGHNDHTNEPSHHIPYLYALSGAAFKAQERIREIAKANYNNRPDGLTGNEDCGQMSAWYIFSAMGFYPVNPVSGEYVVGSPFFERIVFKVPNPSLNNELTTISIRAPGARTKPYVKSLSVNGDAIKVTILRHDQLLGKSRKVDIVFEMSKTPEVWGNDPEVLRALGVAFKINQVGGEVKLERDEL</sequence>
<organism evidence="4 5">
    <name type="scientific">Ephemerocybe angulata</name>
    <dbReference type="NCBI Taxonomy" id="980116"/>
    <lineage>
        <taxon>Eukaryota</taxon>
        <taxon>Fungi</taxon>
        <taxon>Dikarya</taxon>
        <taxon>Basidiomycota</taxon>
        <taxon>Agaricomycotina</taxon>
        <taxon>Agaricomycetes</taxon>
        <taxon>Agaricomycetidae</taxon>
        <taxon>Agaricales</taxon>
        <taxon>Agaricineae</taxon>
        <taxon>Psathyrellaceae</taxon>
        <taxon>Ephemerocybe</taxon>
    </lineage>
</organism>
<dbReference type="InterPro" id="IPR014718">
    <property type="entry name" value="GH-type_carb-bd"/>
</dbReference>
<reference evidence="4 5" key="1">
    <citation type="journal article" date="2020" name="ISME J.">
        <title>Uncovering the hidden diversity of litter-decomposition mechanisms in mushroom-forming fungi.</title>
        <authorList>
            <person name="Floudas D."/>
            <person name="Bentzer J."/>
            <person name="Ahren D."/>
            <person name="Johansson T."/>
            <person name="Persson P."/>
            <person name="Tunlid A."/>
        </authorList>
    </citation>
    <scope>NUCLEOTIDE SEQUENCE [LARGE SCALE GENOMIC DNA]</scope>
    <source>
        <strain evidence="4 5">CBS 175.51</strain>
    </source>
</reference>
<evidence type="ECO:0000259" key="3">
    <source>
        <dbReference type="Pfam" id="PF17678"/>
    </source>
</evidence>
<dbReference type="InterPro" id="IPR008928">
    <property type="entry name" value="6-hairpin_glycosidase_sf"/>
</dbReference>
<feature type="domain" description="Glycosyl hydrolase family 92 N-terminal" evidence="3">
    <location>
        <begin position="42"/>
        <end position="338"/>
    </location>
</feature>
<dbReference type="Pfam" id="PF17678">
    <property type="entry name" value="Glyco_hydro_92N"/>
    <property type="match status" value="1"/>
</dbReference>
<dbReference type="Proteomes" id="UP000541558">
    <property type="component" value="Unassembled WGS sequence"/>
</dbReference>
<dbReference type="InterPro" id="IPR050883">
    <property type="entry name" value="PNGase"/>
</dbReference>
<dbReference type="PANTHER" id="PTHR12143:SF43">
    <property type="entry name" value="PUTATIVE-RELATED"/>
    <property type="match status" value="1"/>
</dbReference>
<dbReference type="GO" id="GO:0006516">
    <property type="term" value="P:glycoprotein catabolic process"/>
    <property type="evidence" value="ECO:0007669"/>
    <property type="project" value="TreeGrafter"/>
</dbReference>
<feature type="chain" id="PRO_5034534180" description="Glycoside hydrolase family 92 protein" evidence="1">
    <location>
        <begin position="24"/>
        <end position="867"/>
    </location>
</feature>
<dbReference type="InterPro" id="IPR005887">
    <property type="entry name" value="GH92_a_mannosidase_put"/>
</dbReference>
<dbReference type="GO" id="GO:0005975">
    <property type="term" value="P:carbohydrate metabolic process"/>
    <property type="evidence" value="ECO:0007669"/>
    <property type="project" value="InterPro"/>
</dbReference>
<name>A0A8H5FHU2_9AGAR</name>
<evidence type="ECO:0000259" key="2">
    <source>
        <dbReference type="Pfam" id="PF07971"/>
    </source>
</evidence>
<keyword evidence="5" id="KW-1185">Reference proteome</keyword>
<dbReference type="SUPFAM" id="SSF48208">
    <property type="entry name" value="Six-hairpin glycosidases"/>
    <property type="match status" value="1"/>
</dbReference>
<dbReference type="InterPro" id="IPR041371">
    <property type="entry name" value="GH92_N"/>
</dbReference>